<dbReference type="GO" id="GO:0042802">
    <property type="term" value="F:identical protein binding"/>
    <property type="evidence" value="ECO:0007669"/>
    <property type="project" value="TreeGrafter"/>
</dbReference>
<evidence type="ECO:0000256" key="2">
    <source>
        <dbReference type="ARBA" id="ARBA00004173"/>
    </source>
</evidence>
<comment type="pathway">
    <text evidence="7">Amino-acid biosynthesis.</text>
</comment>
<dbReference type="Gene3D" id="3.40.640.10">
    <property type="entry name" value="Type I PLP-dependent aspartate aminotransferase-like (Major domain)"/>
    <property type="match status" value="1"/>
</dbReference>
<evidence type="ECO:0000256" key="4">
    <source>
        <dbReference type="ARBA" id="ARBA00022605"/>
    </source>
</evidence>
<evidence type="ECO:0000256" key="6">
    <source>
        <dbReference type="ARBA" id="ARBA00022898"/>
    </source>
</evidence>
<dbReference type="FunFam" id="3.40.640.10:FF:000004">
    <property type="entry name" value="Acetylornithine aminotransferase"/>
    <property type="match status" value="1"/>
</dbReference>
<dbReference type="PROSITE" id="PS00600">
    <property type="entry name" value="AA_TRANSFER_CLASS_3"/>
    <property type="match status" value="1"/>
</dbReference>
<evidence type="ECO:0000256" key="3">
    <source>
        <dbReference type="ARBA" id="ARBA00022576"/>
    </source>
</evidence>
<dbReference type="CDD" id="cd00610">
    <property type="entry name" value="OAT_like"/>
    <property type="match status" value="1"/>
</dbReference>
<keyword evidence="3 8" id="KW-0032">Aminotransferase</keyword>
<dbReference type="InterPro" id="IPR015422">
    <property type="entry name" value="PyrdxlP-dep_Trfase_small"/>
</dbReference>
<dbReference type="InterPro" id="IPR050103">
    <property type="entry name" value="Class-III_PLP-dep_AT"/>
</dbReference>
<sequence length="399" mass="44186">MKKAEIFKNYDKYILSTYTRTPVIFVKGKGMNLIDVDGKKYLDFFPGWGVNNVGHCHPKVMAGVRDQISKLIHIPNNFYHPQQVKLAKEIIRTSFSGKVFFCNSGAEGNEAAIKFARAYGQGERYEIITMKKSFHGRTMGAMTATGQPQYSDPFKPLPQGFKYVSFNDIEAIKKSVTDKTVAILLELVQGEGGVNIADKKYIQALRDLCDKKDILLIFDEVQTGMGRLGEMFGYKHYGVQPDVMILAKALGGGLPIGAIVVKNEIADTFKPGMHASTFGGSPLVCKAALGAFKAIHSDKMLKNTKVMGKYILDALNKLKNKFDCIVDVRGVGLMIGIELNIEGKAVFEACFKKGLIINCTQGNILRFMPALNVTKKQANKAIYILEKALESQNAKMHFD</sequence>
<dbReference type="NCBIfam" id="NF002325">
    <property type="entry name" value="PRK01278.1"/>
    <property type="match status" value="1"/>
</dbReference>
<keyword evidence="5 8" id="KW-0808">Transferase</keyword>
<dbReference type="InterPro" id="IPR049704">
    <property type="entry name" value="Aminotrans_3_PPA_site"/>
</dbReference>
<dbReference type="AlphaFoldDB" id="A0A3B1DTA2"/>
<dbReference type="GO" id="GO:0005739">
    <property type="term" value="C:mitochondrion"/>
    <property type="evidence" value="ECO:0007669"/>
    <property type="project" value="UniProtKB-SubCell"/>
</dbReference>
<dbReference type="HAMAP" id="MF_01107">
    <property type="entry name" value="ArgD_aminotrans_3"/>
    <property type="match status" value="1"/>
</dbReference>
<gene>
    <name evidence="8" type="ORF">MNBD_UNCLBAC01-128</name>
</gene>
<dbReference type="PANTHER" id="PTHR11986">
    <property type="entry name" value="AMINOTRANSFERASE CLASS III"/>
    <property type="match status" value="1"/>
</dbReference>
<organism evidence="8">
    <name type="scientific">hydrothermal vent metagenome</name>
    <dbReference type="NCBI Taxonomy" id="652676"/>
    <lineage>
        <taxon>unclassified sequences</taxon>
        <taxon>metagenomes</taxon>
        <taxon>ecological metagenomes</taxon>
    </lineage>
</organism>
<name>A0A3B1DTA2_9ZZZZ</name>
<dbReference type="InterPro" id="IPR005814">
    <property type="entry name" value="Aminotrans_3"/>
</dbReference>
<evidence type="ECO:0000256" key="5">
    <source>
        <dbReference type="ARBA" id="ARBA00022679"/>
    </source>
</evidence>
<dbReference type="Gene3D" id="3.90.1150.10">
    <property type="entry name" value="Aspartate Aminotransferase, domain 1"/>
    <property type="match status" value="1"/>
</dbReference>
<dbReference type="PANTHER" id="PTHR11986:SF79">
    <property type="entry name" value="ACETYLORNITHINE AMINOTRANSFERASE, MITOCHONDRIAL"/>
    <property type="match status" value="1"/>
</dbReference>
<evidence type="ECO:0000313" key="8">
    <source>
        <dbReference type="EMBL" id="VAX35065.1"/>
    </source>
</evidence>
<dbReference type="EC" id="2.6.1.11" evidence="8"/>
<comment type="subcellular location">
    <subcellularLocation>
        <location evidence="2">Mitochondrion</location>
    </subcellularLocation>
</comment>
<dbReference type="PIRSF" id="PIRSF000521">
    <property type="entry name" value="Transaminase_4ab_Lys_Orn"/>
    <property type="match status" value="1"/>
</dbReference>
<evidence type="ECO:0000256" key="7">
    <source>
        <dbReference type="ARBA" id="ARBA00029440"/>
    </source>
</evidence>
<evidence type="ECO:0000256" key="1">
    <source>
        <dbReference type="ARBA" id="ARBA00001933"/>
    </source>
</evidence>
<dbReference type="GO" id="GO:0030170">
    <property type="term" value="F:pyridoxal phosphate binding"/>
    <property type="evidence" value="ECO:0007669"/>
    <property type="project" value="InterPro"/>
</dbReference>
<keyword evidence="6" id="KW-0663">Pyridoxal phosphate</keyword>
<dbReference type="GO" id="GO:0006526">
    <property type="term" value="P:L-arginine biosynthetic process"/>
    <property type="evidence" value="ECO:0007669"/>
    <property type="project" value="UniProtKB-ARBA"/>
</dbReference>
<accession>A0A3B1DTA2</accession>
<dbReference type="InterPro" id="IPR004636">
    <property type="entry name" value="AcOrn/SuccOrn_fam"/>
</dbReference>
<protein>
    <submittedName>
        <fullName evidence="8">Acetylornithine aminotransferase</fullName>
        <ecNumber evidence="8">2.6.1.11</ecNumber>
    </submittedName>
</protein>
<dbReference type="Pfam" id="PF00202">
    <property type="entry name" value="Aminotran_3"/>
    <property type="match status" value="1"/>
</dbReference>
<reference evidence="8" key="1">
    <citation type="submission" date="2018-06" db="EMBL/GenBank/DDBJ databases">
        <authorList>
            <person name="Zhirakovskaya E."/>
        </authorList>
    </citation>
    <scope>NUCLEOTIDE SEQUENCE</scope>
</reference>
<dbReference type="NCBIfam" id="TIGR00707">
    <property type="entry name" value="argD"/>
    <property type="match status" value="1"/>
</dbReference>
<dbReference type="InterPro" id="IPR015421">
    <property type="entry name" value="PyrdxlP-dep_Trfase_major"/>
</dbReference>
<dbReference type="SUPFAM" id="SSF53383">
    <property type="entry name" value="PLP-dependent transferases"/>
    <property type="match status" value="1"/>
</dbReference>
<dbReference type="InterPro" id="IPR015424">
    <property type="entry name" value="PyrdxlP-dep_Trfase"/>
</dbReference>
<dbReference type="GO" id="GO:0003992">
    <property type="term" value="F:N2-acetyl-L-ornithine:2-oxoglutarate 5-aminotransferase activity"/>
    <property type="evidence" value="ECO:0007669"/>
    <property type="project" value="UniProtKB-EC"/>
</dbReference>
<dbReference type="EMBL" id="UOGJ01000027">
    <property type="protein sequence ID" value="VAX35065.1"/>
    <property type="molecule type" value="Genomic_DNA"/>
</dbReference>
<comment type="cofactor">
    <cofactor evidence="1">
        <name>pyridoxal 5'-phosphate</name>
        <dbReference type="ChEBI" id="CHEBI:597326"/>
    </cofactor>
</comment>
<keyword evidence="4" id="KW-0028">Amino-acid biosynthesis</keyword>
<proteinExistence type="inferred from homology"/>